<evidence type="ECO:0000256" key="1">
    <source>
        <dbReference type="ARBA" id="ARBA00001946"/>
    </source>
</evidence>
<protein>
    <submittedName>
        <fullName evidence="6">ADP-ribose pyrophosphatase YjhB, NUDIX family</fullName>
    </submittedName>
</protein>
<dbReference type="Gene3D" id="3.90.79.10">
    <property type="entry name" value="Nucleoside Triphosphate Pyrophosphohydrolase"/>
    <property type="match status" value="1"/>
</dbReference>
<dbReference type="PANTHER" id="PTHR43046">
    <property type="entry name" value="GDP-MANNOSE MANNOSYL HYDROLASE"/>
    <property type="match status" value="1"/>
</dbReference>
<dbReference type="GO" id="GO:0016787">
    <property type="term" value="F:hydrolase activity"/>
    <property type="evidence" value="ECO:0007669"/>
    <property type="project" value="UniProtKB-KW"/>
</dbReference>
<evidence type="ECO:0000256" key="4">
    <source>
        <dbReference type="RuleBase" id="RU003476"/>
    </source>
</evidence>
<gene>
    <name evidence="6" type="ORF">SAMN05216199_3692</name>
</gene>
<organism evidence="6 7">
    <name type="scientific">Pedococcus cremeus</name>
    <dbReference type="NCBI Taxonomy" id="587636"/>
    <lineage>
        <taxon>Bacteria</taxon>
        <taxon>Bacillati</taxon>
        <taxon>Actinomycetota</taxon>
        <taxon>Actinomycetes</taxon>
        <taxon>Micrococcales</taxon>
        <taxon>Intrasporangiaceae</taxon>
        <taxon>Pedococcus</taxon>
    </lineage>
</organism>
<evidence type="ECO:0000256" key="3">
    <source>
        <dbReference type="ARBA" id="ARBA00022801"/>
    </source>
</evidence>
<evidence type="ECO:0000313" key="6">
    <source>
        <dbReference type="EMBL" id="SES44770.1"/>
    </source>
</evidence>
<evidence type="ECO:0000256" key="2">
    <source>
        <dbReference type="ARBA" id="ARBA00005582"/>
    </source>
</evidence>
<dbReference type="PROSITE" id="PS00893">
    <property type="entry name" value="NUDIX_BOX"/>
    <property type="match status" value="1"/>
</dbReference>
<dbReference type="InterPro" id="IPR000086">
    <property type="entry name" value="NUDIX_hydrolase_dom"/>
</dbReference>
<comment type="similarity">
    <text evidence="2 4">Belongs to the Nudix hydrolase family.</text>
</comment>
<dbReference type="PROSITE" id="PS51462">
    <property type="entry name" value="NUDIX"/>
    <property type="match status" value="1"/>
</dbReference>
<proteinExistence type="inferred from homology"/>
<keyword evidence="3 4" id="KW-0378">Hydrolase</keyword>
<sequence length="160" mass="17767">MGKPRLRQAVRALLLDADDHVLLVHFEWPGLDLEGGFWACPGGGVDPGESHEEALRRELAEELGLDGFDIEGAVWRLTRLFPMTHWDGQTEVTYLVRAPRFEPRPRVDLAAENVHGIRWFPPAEIAAEQGTFSPRDLAPQLARVLAEGVPDVPHEIPALG</sequence>
<dbReference type="InterPro" id="IPR020476">
    <property type="entry name" value="Nudix_hydrolase"/>
</dbReference>
<accession>A0A1H9XF19</accession>
<dbReference type="PANTHER" id="PTHR43046:SF14">
    <property type="entry name" value="MUTT_NUDIX FAMILY PROTEIN"/>
    <property type="match status" value="1"/>
</dbReference>
<evidence type="ECO:0000313" key="7">
    <source>
        <dbReference type="Proteomes" id="UP000199019"/>
    </source>
</evidence>
<dbReference type="CDD" id="cd04685">
    <property type="entry name" value="NUDIX_Hydrolase"/>
    <property type="match status" value="1"/>
</dbReference>
<dbReference type="Proteomes" id="UP000199019">
    <property type="component" value="Unassembled WGS sequence"/>
</dbReference>
<dbReference type="AlphaFoldDB" id="A0A1H9XF19"/>
<name>A0A1H9XF19_9MICO</name>
<keyword evidence="7" id="KW-1185">Reference proteome</keyword>
<dbReference type="InterPro" id="IPR015797">
    <property type="entry name" value="NUDIX_hydrolase-like_dom_sf"/>
</dbReference>
<dbReference type="EMBL" id="FOHB01000008">
    <property type="protein sequence ID" value="SES44770.1"/>
    <property type="molecule type" value="Genomic_DNA"/>
</dbReference>
<feature type="domain" description="Nudix hydrolase" evidence="5">
    <location>
        <begin position="5"/>
        <end position="143"/>
    </location>
</feature>
<reference evidence="7" key="1">
    <citation type="submission" date="2016-10" db="EMBL/GenBank/DDBJ databases">
        <authorList>
            <person name="Varghese N."/>
            <person name="Submissions S."/>
        </authorList>
    </citation>
    <scope>NUCLEOTIDE SEQUENCE [LARGE SCALE GENOMIC DNA]</scope>
    <source>
        <strain evidence="7">CGMCC 1.6963</strain>
    </source>
</reference>
<comment type="cofactor">
    <cofactor evidence="1">
        <name>Mg(2+)</name>
        <dbReference type="ChEBI" id="CHEBI:18420"/>
    </cofactor>
</comment>
<dbReference type="PRINTS" id="PR00502">
    <property type="entry name" value="NUDIXFAMILY"/>
</dbReference>
<dbReference type="SUPFAM" id="SSF55811">
    <property type="entry name" value="Nudix"/>
    <property type="match status" value="1"/>
</dbReference>
<dbReference type="InterPro" id="IPR020084">
    <property type="entry name" value="NUDIX_hydrolase_CS"/>
</dbReference>
<dbReference type="RefSeq" id="WP_177180424.1">
    <property type="nucleotide sequence ID" value="NZ_FOHB01000008.1"/>
</dbReference>
<dbReference type="Pfam" id="PF00293">
    <property type="entry name" value="NUDIX"/>
    <property type="match status" value="1"/>
</dbReference>
<evidence type="ECO:0000259" key="5">
    <source>
        <dbReference type="PROSITE" id="PS51462"/>
    </source>
</evidence>
<dbReference type="STRING" id="587636.SAMN05216199_3692"/>